<feature type="compositionally biased region" description="Basic residues" evidence="1">
    <location>
        <begin position="64"/>
        <end position="85"/>
    </location>
</feature>
<sequence>MMDLDDCEPELEREDGVKIYLTPGRRFLPVHPNGEQLPDVPTAEEALWAADMTWELPKPELRSHLPRPVHATRYRPVKRRRPPRD</sequence>
<name>X0TUG5_9ZZZZ</name>
<dbReference type="AlphaFoldDB" id="X0TUG5"/>
<feature type="region of interest" description="Disordered" evidence="1">
    <location>
        <begin position="59"/>
        <end position="85"/>
    </location>
</feature>
<evidence type="ECO:0000313" key="2">
    <source>
        <dbReference type="EMBL" id="GAF79760.1"/>
    </source>
</evidence>
<dbReference type="EMBL" id="BARS01007202">
    <property type="protein sequence ID" value="GAF79760.1"/>
    <property type="molecule type" value="Genomic_DNA"/>
</dbReference>
<reference evidence="2" key="1">
    <citation type="journal article" date="2014" name="Front. Microbiol.">
        <title>High frequency of phylogenetically diverse reductive dehalogenase-homologous genes in deep subseafloor sedimentary metagenomes.</title>
        <authorList>
            <person name="Kawai M."/>
            <person name="Futagami T."/>
            <person name="Toyoda A."/>
            <person name="Takaki Y."/>
            <person name="Nishi S."/>
            <person name="Hori S."/>
            <person name="Arai W."/>
            <person name="Tsubouchi T."/>
            <person name="Morono Y."/>
            <person name="Uchiyama I."/>
            <person name="Ito T."/>
            <person name="Fujiyama A."/>
            <person name="Inagaki F."/>
            <person name="Takami H."/>
        </authorList>
    </citation>
    <scope>NUCLEOTIDE SEQUENCE</scope>
    <source>
        <strain evidence="2">Expedition CK06-06</strain>
    </source>
</reference>
<protein>
    <submittedName>
        <fullName evidence="2">Uncharacterized protein</fullName>
    </submittedName>
</protein>
<proteinExistence type="predicted"/>
<gene>
    <name evidence="2" type="ORF">S01H1_13910</name>
</gene>
<organism evidence="2">
    <name type="scientific">marine sediment metagenome</name>
    <dbReference type="NCBI Taxonomy" id="412755"/>
    <lineage>
        <taxon>unclassified sequences</taxon>
        <taxon>metagenomes</taxon>
        <taxon>ecological metagenomes</taxon>
    </lineage>
</organism>
<evidence type="ECO:0000256" key="1">
    <source>
        <dbReference type="SAM" id="MobiDB-lite"/>
    </source>
</evidence>
<accession>X0TUG5</accession>
<comment type="caution">
    <text evidence="2">The sequence shown here is derived from an EMBL/GenBank/DDBJ whole genome shotgun (WGS) entry which is preliminary data.</text>
</comment>